<feature type="region of interest" description="Disordered" evidence="1">
    <location>
        <begin position="176"/>
        <end position="199"/>
    </location>
</feature>
<reference evidence="2 3" key="1">
    <citation type="journal article" date="2013" name="Genome Announc.">
        <title>Draft genome sequences for three mercury-methylating, sulfate-reducing bacteria.</title>
        <authorList>
            <person name="Brown S.D."/>
            <person name="Hurt R.A.Jr."/>
            <person name="Gilmour C.C."/>
            <person name="Elias D.A."/>
        </authorList>
    </citation>
    <scope>NUCLEOTIDE SEQUENCE [LARGE SCALE GENOMIC DNA]</scope>
    <source>
        <strain evidence="2 3">DSM 16529</strain>
    </source>
</reference>
<gene>
    <name evidence="2" type="ORF">dsat_1101</name>
</gene>
<evidence type="ECO:0000313" key="3">
    <source>
        <dbReference type="Proteomes" id="UP000014975"/>
    </source>
</evidence>
<keyword evidence="3" id="KW-1185">Reference proteome</keyword>
<dbReference type="PATRIC" id="fig|1121439.3.peg.2475"/>
<dbReference type="AlphaFoldDB" id="S7UAK4"/>
<accession>S7UAK4</accession>
<evidence type="ECO:0000313" key="2">
    <source>
        <dbReference type="EMBL" id="EPR30974.1"/>
    </source>
</evidence>
<dbReference type="STRING" id="1121439.dsat_1101"/>
<evidence type="ECO:0000256" key="1">
    <source>
        <dbReference type="SAM" id="MobiDB-lite"/>
    </source>
</evidence>
<proteinExistence type="predicted"/>
<protein>
    <submittedName>
        <fullName evidence="2">Uncharacterized protein</fullName>
    </submittedName>
</protein>
<dbReference type="EMBL" id="ATHI01000030">
    <property type="protein sequence ID" value="EPR30974.1"/>
    <property type="molecule type" value="Genomic_DNA"/>
</dbReference>
<comment type="caution">
    <text evidence="2">The sequence shown here is derived from an EMBL/GenBank/DDBJ whole genome shotgun (WGS) entry which is preliminary data.</text>
</comment>
<dbReference type="eggNOG" id="ENOG5032S50">
    <property type="taxonomic scope" value="Bacteria"/>
</dbReference>
<sequence length="199" mass="22198">MLTAALLLLFTGVGHAQRQAPKGIAGVTLGEHIEQAADKVRKETAGVPWGLGHLERAETLPLPGFRSGYVEYGTCAQPGRIVRIKLNYEDESLRLFNTLLDALKKRYGQRPEWRGDAFGTLKVWKWSIPDGKGNSVSLILQNYQGDDDSYSEGTSIRLGVRNWIDDEIACARKRVEREPARPAPTDGRARDLDWLLPTD</sequence>
<name>S7UAK4_9BACT</name>
<organism evidence="2 3">
    <name type="scientific">Alkalidesulfovibrio alkalitolerans DSM 16529</name>
    <dbReference type="NCBI Taxonomy" id="1121439"/>
    <lineage>
        <taxon>Bacteria</taxon>
        <taxon>Pseudomonadati</taxon>
        <taxon>Thermodesulfobacteriota</taxon>
        <taxon>Desulfovibrionia</taxon>
        <taxon>Desulfovibrionales</taxon>
        <taxon>Desulfovibrionaceae</taxon>
        <taxon>Alkalidesulfovibrio</taxon>
    </lineage>
</organism>
<dbReference type="Proteomes" id="UP000014975">
    <property type="component" value="Unassembled WGS sequence"/>
</dbReference>